<keyword evidence="2" id="KW-1185">Reference proteome</keyword>
<protein>
    <submittedName>
        <fullName evidence="1">Uncharacterized protein</fullName>
    </submittedName>
</protein>
<name>A0ACB7XRM6_9ERIC</name>
<reference evidence="1 2" key="1">
    <citation type="journal article" date="2021" name="Hortic Res">
        <title>High-quality reference genome and annotation aids understanding of berry development for evergreen blueberry (Vaccinium darrowii).</title>
        <authorList>
            <person name="Yu J."/>
            <person name="Hulse-Kemp A.M."/>
            <person name="Babiker E."/>
            <person name="Staton M."/>
        </authorList>
    </citation>
    <scope>NUCLEOTIDE SEQUENCE [LARGE SCALE GENOMIC DNA]</scope>
    <source>
        <strain evidence="2">cv. NJ 8807/NJ 8810</strain>
        <tissue evidence="1">Young leaf</tissue>
    </source>
</reference>
<comment type="caution">
    <text evidence="1">The sequence shown here is derived from an EMBL/GenBank/DDBJ whole genome shotgun (WGS) entry which is preliminary data.</text>
</comment>
<gene>
    <name evidence="1" type="ORF">Vadar_017853</name>
</gene>
<sequence length="196" mass="22470">MPVGTETYCSQYHDVAVQQFKLGFDSTSSAFTDLILNEPANMGELMLRINQHSKLDEAINQREKAEQKYFRSGKGGHGRKDVNNIQHSHGFKEPLHELLKKIKQEEWFSPAPKNGPKPPVRDLKYCCRYHNTKGHLATWCPQFKTYLEEKVSKGKLAEYIDHEKTRAKAKGNNNTDDGKDEELIEVHVIHSYADAD</sequence>
<evidence type="ECO:0000313" key="1">
    <source>
        <dbReference type="EMBL" id="KAH7843534.1"/>
    </source>
</evidence>
<organism evidence="1 2">
    <name type="scientific">Vaccinium darrowii</name>
    <dbReference type="NCBI Taxonomy" id="229202"/>
    <lineage>
        <taxon>Eukaryota</taxon>
        <taxon>Viridiplantae</taxon>
        <taxon>Streptophyta</taxon>
        <taxon>Embryophyta</taxon>
        <taxon>Tracheophyta</taxon>
        <taxon>Spermatophyta</taxon>
        <taxon>Magnoliopsida</taxon>
        <taxon>eudicotyledons</taxon>
        <taxon>Gunneridae</taxon>
        <taxon>Pentapetalae</taxon>
        <taxon>asterids</taxon>
        <taxon>Ericales</taxon>
        <taxon>Ericaceae</taxon>
        <taxon>Vaccinioideae</taxon>
        <taxon>Vaccinieae</taxon>
        <taxon>Vaccinium</taxon>
    </lineage>
</organism>
<dbReference type="EMBL" id="CM037151">
    <property type="protein sequence ID" value="KAH7843534.1"/>
    <property type="molecule type" value="Genomic_DNA"/>
</dbReference>
<proteinExistence type="predicted"/>
<evidence type="ECO:0000313" key="2">
    <source>
        <dbReference type="Proteomes" id="UP000828048"/>
    </source>
</evidence>
<accession>A0ACB7XRM6</accession>
<dbReference type="Proteomes" id="UP000828048">
    <property type="component" value="Chromosome 1"/>
</dbReference>